<dbReference type="Pfam" id="PF00657">
    <property type="entry name" value="Lipase_GDSL"/>
    <property type="match status" value="1"/>
</dbReference>
<reference evidence="3 4" key="1">
    <citation type="journal article" date="2019" name="Plant Biotechnol. J.">
        <title>The red bayberry genome and genetic basis of sex determination.</title>
        <authorList>
            <person name="Jia H.M."/>
            <person name="Jia H.J."/>
            <person name="Cai Q.L."/>
            <person name="Wang Y."/>
            <person name="Zhao H.B."/>
            <person name="Yang W.F."/>
            <person name="Wang G.Y."/>
            <person name="Li Y.H."/>
            <person name="Zhan D.L."/>
            <person name="Shen Y.T."/>
            <person name="Niu Q.F."/>
            <person name="Chang L."/>
            <person name="Qiu J."/>
            <person name="Zhao L."/>
            <person name="Xie H.B."/>
            <person name="Fu W.Y."/>
            <person name="Jin J."/>
            <person name="Li X.W."/>
            <person name="Jiao Y."/>
            <person name="Zhou C.C."/>
            <person name="Tu T."/>
            <person name="Chai C.Y."/>
            <person name="Gao J.L."/>
            <person name="Fan L.J."/>
            <person name="van de Weg E."/>
            <person name="Wang J.Y."/>
            <person name="Gao Z.S."/>
        </authorList>
    </citation>
    <scope>NUCLEOTIDE SEQUENCE [LARGE SCALE GENOMIC DNA]</scope>
    <source>
        <tissue evidence="3">Leaves</tissue>
    </source>
</reference>
<dbReference type="GO" id="GO:0016298">
    <property type="term" value="F:lipase activity"/>
    <property type="evidence" value="ECO:0007669"/>
    <property type="project" value="TreeGrafter"/>
</dbReference>
<dbReference type="EMBL" id="RXIC02000021">
    <property type="protein sequence ID" value="KAB1218304.1"/>
    <property type="molecule type" value="Genomic_DNA"/>
</dbReference>
<comment type="caution">
    <text evidence="3">The sequence shown here is derived from an EMBL/GenBank/DDBJ whole genome shotgun (WGS) entry which is preliminary data.</text>
</comment>
<dbReference type="PANTHER" id="PTHR45966">
    <property type="entry name" value="GDSL-LIKE LIPASE/ACYLHYDROLASE"/>
    <property type="match status" value="1"/>
</dbReference>
<evidence type="ECO:0000313" key="4">
    <source>
        <dbReference type="Proteomes" id="UP000516437"/>
    </source>
</evidence>
<dbReference type="InterPro" id="IPR036514">
    <property type="entry name" value="SGNH_hydro_sf"/>
</dbReference>
<name>A0A6A1VZA3_9ROSI</name>
<dbReference type="InterPro" id="IPR001087">
    <property type="entry name" value="GDSL"/>
</dbReference>
<evidence type="ECO:0000256" key="2">
    <source>
        <dbReference type="ARBA" id="ARBA00022729"/>
    </source>
</evidence>
<protein>
    <submittedName>
        <fullName evidence="3">GDSL esterase/lipase 1</fullName>
    </submittedName>
</protein>
<dbReference type="PANTHER" id="PTHR45966:SF1">
    <property type="entry name" value="GDSL ESTERASE_LIPASE 1-RELATED"/>
    <property type="match status" value="1"/>
</dbReference>
<comment type="similarity">
    <text evidence="1">Belongs to the 'GDSL' lipolytic enzyme family.</text>
</comment>
<evidence type="ECO:0000256" key="1">
    <source>
        <dbReference type="ARBA" id="ARBA00008668"/>
    </source>
</evidence>
<proteinExistence type="inferred from homology"/>
<dbReference type="AlphaFoldDB" id="A0A6A1VZA3"/>
<organism evidence="3 4">
    <name type="scientific">Morella rubra</name>
    <name type="common">Chinese bayberry</name>
    <dbReference type="NCBI Taxonomy" id="262757"/>
    <lineage>
        <taxon>Eukaryota</taxon>
        <taxon>Viridiplantae</taxon>
        <taxon>Streptophyta</taxon>
        <taxon>Embryophyta</taxon>
        <taxon>Tracheophyta</taxon>
        <taxon>Spermatophyta</taxon>
        <taxon>Magnoliopsida</taxon>
        <taxon>eudicotyledons</taxon>
        <taxon>Gunneridae</taxon>
        <taxon>Pentapetalae</taxon>
        <taxon>rosids</taxon>
        <taxon>fabids</taxon>
        <taxon>Fagales</taxon>
        <taxon>Myricaceae</taxon>
        <taxon>Morella</taxon>
    </lineage>
</organism>
<dbReference type="Gene3D" id="3.40.50.1110">
    <property type="entry name" value="SGNH hydrolase"/>
    <property type="match status" value="1"/>
</dbReference>
<accession>A0A6A1VZA3</accession>
<dbReference type="Proteomes" id="UP000516437">
    <property type="component" value="Chromosome 3"/>
</dbReference>
<dbReference type="InterPro" id="IPR044552">
    <property type="entry name" value="GLIP1-5/GLL25"/>
</dbReference>
<dbReference type="OrthoDB" id="1600564at2759"/>
<evidence type="ECO:0000313" key="3">
    <source>
        <dbReference type="EMBL" id="KAB1218304.1"/>
    </source>
</evidence>
<keyword evidence="4" id="KW-1185">Reference proteome</keyword>
<gene>
    <name evidence="3" type="ORF">CJ030_MR3G026184</name>
</gene>
<keyword evidence="2" id="KW-0732">Signal</keyword>
<sequence>MQANVWPYGESFFKYPTGRHSNGRLIPDFIAEYAKLPLIPPYLHPGYHRYTDGANFALAGAGAPVETRQGLVIDLNTQLNHFKHLETLLRQRLGEAEAKTLLFRAVYLFSIGSSDYVIPFTSNSSVLQSYSQQEYVDMVMGNMTTVIKIMDKQIVRSSTPSIGFLVPTLTLVIPPKRPISNSSS</sequence>